<organism evidence="1">
    <name type="scientific">Arundo donax</name>
    <name type="common">Giant reed</name>
    <name type="synonym">Donax arundinaceus</name>
    <dbReference type="NCBI Taxonomy" id="35708"/>
    <lineage>
        <taxon>Eukaryota</taxon>
        <taxon>Viridiplantae</taxon>
        <taxon>Streptophyta</taxon>
        <taxon>Embryophyta</taxon>
        <taxon>Tracheophyta</taxon>
        <taxon>Spermatophyta</taxon>
        <taxon>Magnoliopsida</taxon>
        <taxon>Liliopsida</taxon>
        <taxon>Poales</taxon>
        <taxon>Poaceae</taxon>
        <taxon>PACMAD clade</taxon>
        <taxon>Arundinoideae</taxon>
        <taxon>Arundineae</taxon>
        <taxon>Arundo</taxon>
    </lineage>
</organism>
<name>A0A0A9EA47_ARUDO</name>
<dbReference type="EMBL" id="GBRH01205028">
    <property type="protein sequence ID" value="JAD92867.1"/>
    <property type="molecule type" value="Transcribed_RNA"/>
</dbReference>
<reference evidence="1" key="2">
    <citation type="journal article" date="2015" name="Data Brief">
        <title>Shoot transcriptome of the giant reed, Arundo donax.</title>
        <authorList>
            <person name="Barrero R.A."/>
            <person name="Guerrero F.D."/>
            <person name="Moolhuijzen P."/>
            <person name="Goolsby J.A."/>
            <person name="Tidwell J."/>
            <person name="Bellgard S.E."/>
            <person name="Bellgard M.I."/>
        </authorList>
    </citation>
    <scope>NUCLEOTIDE SEQUENCE</scope>
    <source>
        <tissue evidence="1">Shoot tissue taken approximately 20 cm above the soil surface</tissue>
    </source>
</reference>
<sequence length="46" mass="5669">MELNTVLCCWILKELMLMTKREPIVSKYFPWLFYCQACSYTTRWEV</sequence>
<evidence type="ECO:0000313" key="1">
    <source>
        <dbReference type="EMBL" id="JAD92867.1"/>
    </source>
</evidence>
<dbReference type="AlphaFoldDB" id="A0A0A9EA47"/>
<accession>A0A0A9EA47</accession>
<protein>
    <submittedName>
        <fullName evidence="1">Uncharacterized protein</fullName>
    </submittedName>
</protein>
<reference evidence="1" key="1">
    <citation type="submission" date="2014-09" db="EMBL/GenBank/DDBJ databases">
        <authorList>
            <person name="Magalhaes I.L.F."/>
            <person name="Oliveira U."/>
            <person name="Santos F.R."/>
            <person name="Vidigal T.H.D.A."/>
            <person name="Brescovit A.D."/>
            <person name="Santos A.J."/>
        </authorList>
    </citation>
    <scope>NUCLEOTIDE SEQUENCE</scope>
    <source>
        <tissue evidence="1">Shoot tissue taken approximately 20 cm above the soil surface</tissue>
    </source>
</reference>
<proteinExistence type="predicted"/>